<sequence>MAVSIKGEGKMYQLSTDPNVVIRLNDYANIPRGHRWWADYEAWRAEGHEAAPAVLDYLEQKRIEINAWSDQEMAAGFEYEGHRYQSDIESREALMRTLIAGTGPVTGYWIDEDNQRVEVKNHAAIEGMYAALQTHSNQIFARMQLMKEEVIALSQQELALYSVGWPE</sequence>
<organism evidence="2 3">
    <name type="scientific">Iodobacter fluviatilis</name>
    <dbReference type="NCBI Taxonomy" id="537"/>
    <lineage>
        <taxon>Bacteria</taxon>
        <taxon>Pseudomonadati</taxon>
        <taxon>Pseudomonadota</taxon>
        <taxon>Betaproteobacteria</taxon>
        <taxon>Neisseriales</taxon>
        <taxon>Chitinibacteraceae</taxon>
        <taxon>Iodobacter</taxon>
    </lineage>
</organism>
<proteinExistence type="predicted"/>
<dbReference type="OrthoDB" id="6465464at2"/>
<gene>
    <name evidence="2" type="ORF">NCTC11159_02802</name>
</gene>
<dbReference type="EMBL" id="UGHR01000001">
    <property type="protein sequence ID" value="STQ91725.1"/>
    <property type="molecule type" value="Genomic_DNA"/>
</dbReference>
<dbReference type="Pfam" id="PF14301">
    <property type="entry name" value="DUF4376"/>
    <property type="match status" value="1"/>
</dbReference>
<evidence type="ECO:0000313" key="3">
    <source>
        <dbReference type="Proteomes" id="UP000255108"/>
    </source>
</evidence>
<feature type="domain" description="DUF4376" evidence="1">
    <location>
        <begin position="59"/>
        <end position="152"/>
    </location>
</feature>
<dbReference type="Proteomes" id="UP000255108">
    <property type="component" value="Unassembled WGS sequence"/>
</dbReference>
<evidence type="ECO:0000313" key="2">
    <source>
        <dbReference type="EMBL" id="STQ91725.1"/>
    </source>
</evidence>
<name>A0A377QAI6_9NEIS</name>
<evidence type="ECO:0000259" key="1">
    <source>
        <dbReference type="Pfam" id="PF14301"/>
    </source>
</evidence>
<reference evidence="2 3" key="1">
    <citation type="submission" date="2018-06" db="EMBL/GenBank/DDBJ databases">
        <authorList>
            <consortium name="Pathogen Informatics"/>
            <person name="Doyle S."/>
        </authorList>
    </citation>
    <scope>NUCLEOTIDE SEQUENCE [LARGE SCALE GENOMIC DNA]</scope>
    <source>
        <strain evidence="2 3">NCTC11159</strain>
    </source>
</reference>
<accession>A0A377QAI6</accession>
<protein>
    <recommendedName>
        <fullName evidence="1">DUF4376 domain-containing protein</fullName>
    </recommendedName>
</protein>
<dbReference type="AlphaFoldDB" id="A0A377QAI6"/>
<dbReference type="InterPro" id="IPR025484">
    <property type="entry name" value="DUF4376"/>
</dbReference>